<dbReference type="SMART" id="SM00358">
    <property type="entry name" value="DSRM"/>
    <property type="match status" value="1"/>
</dbReference>
<dbReference type="PANTHER" id="PTHR11207">
    <property type="entry name" value="RIBONUCLEASE III"/>
    <property type="match status" value="1"/>
</dbReference>
<feature type="compositionally biased region" description="Polar residues" evidence="9">
    <location>
        <begin position="212"/>
        <end position="221"/>
    </location>
</feature>
<feature type="region of interest" description="Disordered" evidence="9">
    <location>
        <begin position="199"/>
        <end position="221"/>
    </location>
</feature>
<keyword evidence="3 8" id="KW-0507">mRNA processing</keyword>
<protein>
    <recommendedName>
        <fullName evidence="8">Ribonuclease 3</fullName>
        <ecNumber evidence="8">3.1.26.3</ecNumber>
    </recommendedName>
    <alternativeName>
        <fullName evidence="8">Ribonuclease III</fullName>
        <shortName evidence="8">RNase III</shortName>
    </alternativeName>
</protein>
<keyword evidence="8" id="KW-0699">rRNA-binding</keyword>
<evidence type="ECO:0000256" key="3">
    <source>
        <dbReference type="ARBA" id="ARBA00022664"/>
    </source>
</evidence>
<keyword evidence="13" id="KW-1185">Reference proteome</keyword>
<evidence type="ECO:0000256" key="1">
    <source>
        <dbReference type="ARBA" id="ARBA00000109"/>
    </source>
</evidence>
<comment type="caution">
    <text evidence="12">The sequence shown here is derived from an EMBL/GenBank/DDBJ whole genome shotgun (WGS) entry which is preliminary data.</text>
</comment>
<dbReference type="SUPFAM" id="SSF69065">
    <property type="entry name" value="RNase III domain-like"/>
    <property type="match status" value="1"/>
</dbReference>
<keyword evidence="8" id="KW-0698">rRNA processing</keyword>
<dbReference type="CDD" id="cd10845">
    <property type="entry name" value="DSRM_RNAse_III_family"/>
    <property type="match status" value="1"/>
</dbReference>
<evidence type="ECO:0000259" key="10">
    <source>
        <dbReference type="PROSITE" id="PS50137"/>
    </source>
</evidence>
<evidence type="ECO:0000256" key="5">
    <source>
        <dbReference type="ARBA" id="ARBA00022759"/>
    </source>
</evidence>
<comment type="function">
    <text evidence="8">Digests double-stranded RNA. Involved in the processing of primary rRNA transcript to yield the immediate precursors to the large and small rRNAs (23S and 16S). Processes some mRNAs, and tRNAs when they are encoded in the rRNA operon. Processes pre-crRNA and tracrRNA of type II CRISPR loci if present in the organism.</text>
</comment>
<dbReference type="Proteomes" id="UP001165342">
    <property type="component" value="Unassembled WGS sequence"/>
</dbReference>
<feature type="domain" description="RNase III" evidence="11">
    <location>
        <begin position="6"/>
        <end position="128"/>
    </location>
</feature>
<feature type="binding site" evidence="8">
    <location>
        <position position="114"/>
    </location>
    <ligand>
        <name>Mg(2+)</name>
        <dbReference type="ChEBI" id="CHEBI:18420"/>
    </ligand>
</feature>
<dbReference type="GO" id="GO:0004525">
    <property type="term" value="F:ribonuclease III activity"/>
    <property type="evidence" value="ECO:0007669"/>
    <property type="project" value="UniProtKB-EC"/>
</dbReference>
<comment type="similarity">
    <text evidence="2">Belongs to the ribonuclease III family.</text>
</comment>
<keyword evidence="5 8" id="KW-0255">Endonuclease</keyword>
<evidence type="ECO:0000256" key="6">
    <source>
        <dbReference type="ARBA" id="ARBA00022801"/>
    </source>
</evidence>
<reference evidence="12" key="1">
    <citation type="submission" date="2022-05" db="EMBL/GenBank/DDBJ databases">
        <authorList>
            <person name="Jo J.-H."/>
            <person name="Im W.-T."/>
        </authorList>
    </citation>
    <scope>NUCLEOTIDE SEQUENCE</scope>
    <source>
        <strain evidence="12">SE220</strain>
    </source>
</reference>
<comment type="cofactor">
    <cofactor evidence="8">
        <name>Mg(2+)</name>
        <dbReference type="ChEBI" id="CHEBI:18420"/>
    </cofactor>
</comment>
<dbReference type="EC" id="3.1.26.3" evidence="8"/>
<dbReference type="NCBIfam" id="TIGR02191">
    <property type="entry name" value="RNaseIII"/>
    <property type="match status" value="1"/>
</dbReference>
<evidence type="ECO:0000313" key="13">
    <source>
        <dbReference type="Proteomes" id="UP001165342"/>
    </source>
</evidence>
<keyword evidence="6 8" id="KW-0378">Hydrolase</keyword>
<evidence type="ECO:0000259" key="11">
    <source>
        <dbReference type="PROSITE" id="PS50142"/>
    </source>
</evidence>
<feature type="active site" evidence="8">
    <location>
        <position position="45"/>
    </location>
</feature>
<proteinExistence type="inferred from homology"/>
<dbReference type="InterPro" id="IPR000999">
    <property type="entry name" value="RNase_III_dom"/>
</dbReference>
<feature type="binding site" evidence="8">
    <location>
        <position position="117"/>
    </location>
    <ligand>
        <name>Mg(2+)</name>
        <dbReference type="ChEBI" id="CHEBI:18420"/>
    </ligand>
</feature>
<name>A0ABT0RY34_9SPHN</name>
<evidence type="ECO:0000313" key="12">
    <source>
        <dbReference type="EMBL" id="MCL6728515.1"/>
    </source>
</evidence>
<dbReference type="PROSITE" id="PS00517">
    <property type="entry name" value="RNASE_3_1"/>
    <property type="match status" value="1"/>
</dbReference>
<dbReference type="SUPFAM" id="SSF54768">
    <property type="entry name" value="dsRNA-binding domain-like"/>
    <property type="match status" value="1"/>
</dbReference>
<feature type="binding site" evidence="8">
    <location>
        <position position="41"/>
    </location>
    <ligand>
        <name>Mg(2+)</name>
        <dbReference type="ChEBI" id="CHEBI:18420"/>
    </ligand>
</feature>
<dbReference type="EMBL" id="JAMGBE010000001">
    <property type="protein sequence ID" value="MCL6728515.1"/>
    <property type="molecule type" value="Genomic_DNA"/>
</dbReference>
<comment type="subunit">
    <text evidence="8">Homodimer.</text>
</comment>
<dbReference type="Pfam" id="PF14622">
    <property type="entry name" value="Ribonucleas_3_3"/>
    <property type="match status" value="1"/>
</dbReference>
<evidence type="ECO:0000256" key="8">
    <source>
        <dbReference type="HAMAP-Rule" id="MF_00104"/>
    </source>
</evidence>
<dbReference type="PROSITE" id="PS50137">
    <property type="entry name" value="DS_RBD"/>
    <property type="match status" value="1"/>
</dbReference>
<dbReference type="Gene3D" id="3.30.160.20">
    <property type="match status" value="1"/>
</dbReference>
<dbReference type="PROSITE" id="PS50142">
    <property type="entry name" value="RNASE_3_2"/>
    <property type="match status" value="1"/>
</dbReference>
<dbReference type="CDD" id="cd00593">
    <property type="entry name" value="RIBOc"/>
    <property type="match status" value="1"/>
</dbReference>
<keyword evidence="8" id="KW-0819">tRNA processing</keyword>
<accession>A0ABT0RY34</accession>
<evidence type="ECO:0000256" key="9">
    <source>
        <dbReference type="SAM" id="MobiDB-lite"/>
    </source>
</evidence>
<gene>
    <name evidence="8 12" type="primary">rnc</name>
    <name evidence="12" type="ORF">LZ538_00400</name>
</gene>
<dbReference type="InterPro" id="IPR014720">
    <property type="entry name" value="dsRBD_dom"/>
</dbReference>
<keyword evidence="8" id="KW-0460">Magnesium</keyword>
<keyword evidence="8" id="KW-0963">Cytoplasm</keyword>
<dbReference type="InterPro" id="IPR011907">
    <property type="entry name" value="RNase_III"/>
</dbReference>
<dbReference type="Gene3D" id="1.10.1520.10">
    <property type="entry name" value="Ribonuclease III domain"/>
    <property type="match status" value="1"/>
</dbReference>
<dbReference type="PANTHER" id="PTHR11207:SF0">
    <property type="entry name" value="RIBONUCLEASE 3"/>
    <property type="match status" value="1"/>
</dbReference>
<dbReference type="HAMAP" id="MF_00104">
    <property type="entry name" value="RNase_III"/>
    <property type="match status" value="1"/>
</dbReference>
<evidence type="ECO:0000256" key="7">
    <source>
        <dbReference type="ARBA" id="ARBA00022884"/>
    </source>
</evidence>
<keyword evidence="7 8" id="KW-0694">RNA-binding</keyword>
<feature type="active site" evidence="8">
    <location>
        <position position="117"/>
    </location>
</feature>
<dbReference type="RefSeq" id="WP_249830026.1">
    <property type="nucleotide sequence ID" value="NZ_JAMGBE010000001.1"/>
</dbReference>
<evidence type="ECO:0000256" key="4">
    <source>
        <dbReference type="ARBA" id="ARBA00022722"/>
    </source>
</evidence>
<feature type="domain" description="DRBM" evidence="10">
    <location>
        <begin position="153"/>
        <end position="221"/>
    </location>
</feature>
<organism evidence="12 13">
    <name type="scientific">Sphingomonas hankyongi</name>
    <dbReference type="NCBI Taxonomy" id="2908209"/>
    <lineage>
        <taxon>Bacteria</taxon>
        <taxon>Pseudomonadati</taxon>
        <taxon>Pseudomonadota</taxon>
        <taxon>Alphaproteobacteria</taxon>
        <taxon>Sphingomonadales</taxon>
        <taxon>Sphingomonadaceae</taxon>
        <taxon>Sphingomonas</taxon>
    </lineage>
</organism>
<sequence>MSADIRAFISKTFDYSPRDLGLFELAFTHSSVGTDSYERLEFLGDRVLGVVIANALYLRYPNEPEGNLSKRYNALVDRETCAENGREIGLPPFIRLGRQAREDGAKDSDNVIGDVIEALIGALFLDGGLDVAERFILKTWAADLATQRRAPQHPKSALQELAAAKGCKPPQYDLVSRTGAHHAPLFRVRVSVKSLGEAEAEGSSKQEAETSAAATLLSQLQ</sequence>
<keyword evidence="8" id="KW-0479">Metal-binding</keyword>
<dbReference type="Pfam" id="PF00035">
    <property type="entry name" value="dsrm"/>
    <property type="match status" value="1"/>
</dbReference>
<comment type="catalytic activity">
    <reaction evidence="1 8">
        <text>Endonucleolytic cleavage to 5'-phosphomonoester.</text>
        <dbReference type="EC" id="3.1.26.3"/>
    </reaction>
</comment>
<keyword evidence="4 8" id="KW-0540">Nuclease</keyword>
<comment type="subcellular location">
    <subcellularLocation>
        <location evidence="8">Cytoplasm</location>
    </subcellularLocation>
</comment>
<dbReference type="InterPro" id="IPR036389">
    <property type="entry name" value="RNase_III_sf"/>
</dbReference>
<dbReference type="SMART" id="SM00535">
    <property type="entry name" value="RIBOc"/>
    <property type="match status" value="1"/>
</dbReference>
<evidence type="ECO:0000256" key="2">
    <source>
        <dbReference type="ARBA" id="ARBA00010183"/>
    </source>
</evidence>